<feature type="region of interest" description="Disordered" evidence="1">
    <location>
        <begin position="113"/>
        <end position="173"/>
    </location>
</feature>
<organism evidence="2 3">
    <name type="scientific">Stephania japonica</name>
    <dbReference type="NCBI Taxonomy" id="461633"/>
    <lineage>
        <taxon>Eukaryota</taxon>
        <taxon>Viridiplantae</taxon>
        <taxon>Streptophyta</taxon>
        <taxon>Embryophyta</taxon>
        <taxon>Tracheophyta</taxon>
        <taxon>Spermatophyta</taxon>
        <taxon>Magnoliopsida</taxon>
        <taxon>Ranunculales</taxon>
        <taxon>Menispermaceae</taxon>
        <taxon>Menispermoideae</taxon>
        <taxon>Cissampelideae</taxon>
        <taxon>Stephania</taxon>
    </lineage>
</organism>
<evidence type="ECO:0000256" key="1">
    <source>
        <dbReference type="SAM" id="MobiDB-lite"/>
    </source>
</evidence>
<sequence length="244" mass="26519">MDNECTADDGGLLKRCSGGCDDEDSGLGRRGGYSGGDELGGGYGGFGAGGLGAYRDKRDAYIDQGAALEGQEASVMTDYIIKILVLEVFFALEINDSTLFLEWKMWRRLQSTQGDCEGKTSGSIEGVGESSKKSHRQVELLSPIPKPPSLKKKESERKRSPNSKRRRRVDKAVELRNELASRNPENGALASCSGDPCLPLQWEGLQCEPISDKSFIIVSIDVSSKGLNRSIPTVVAELTHLKYL</sequence>
<name>A0AAP0PUY6_9MAGN</name>
<protein>
    <submittedName>
        <fullName evidence="2">Uncharacterized protein</fullName>
    </submittedName>
</protein>
<proteinExistence type="predicted"/>
<gene>
    <name evidence="2" type="ORF">Sjap_003325</name>
</gene>
<reference evidence="2 3" key="1">
    <citation type="submission" date="2024-01" db="EMBL/GenBank/DDBJ databases">
        <title>Genome assemblies of Stephania.</title>
        <authorList>
            <person name="Yang L."/>
        </authorList>
    </citation>
    <scope>NUCLEOTIDE SEQUENCE [LARGE SCALE GENOMIC DNA]</scope>
    <source>
        <strain evidence="2">QJT</strain>
        <tissue evidence="2">Leaf</tissue>
    </source>
</reference>
<accession>A0AAP0PUY6</accession>
<dbReference type="Proteomes" id="UP001417504">
    <property type="component" value="Unassembled WGS sequence"/>
</dbReference>
<dbReference type="AlphaFoldDB" id="A0AAP0PUY6"/>
<dbReference type="EMBL" id="JBBNAE010000001">
    <property type="protein sequence ID" value="KAK9155845.1"/>
    <property type="molecule type" value="Genomic_DNA"/>
</dbReference>
<evidence type="ECO:0000313" key="3">
    <source>
        <dbReference type="Proteomes" id="UP001417504"/>
    </source>
</evidence>
<evidence type="ECO:0000313" key="2">
    <source>
        <dbReference type="EMBL" id="KAK9155845.1"/>
    </source>
</evidence>
<keyword evidence="3" id="KW-1185">Reference proteome</keyword>
<comment type="caution">
    <text evidence="2">The sequence shown here is derived from an EMBL/GenBank/DDBJ whole genome shotgun (WGS) entry which is preliminary data.</text>
</comment>
<feature type="compositionally biased region" description="Basic residues" evidence="1">
    <location>
        <begin position="160"/>
        <end position="169"/>
    </location>
</feature>